<feature type="transmembrane region" description="Helical" evidence="2">
    <location>
        <begin position="35"/>
        <end position="58"/>
    </location>
</feature>
<keyword evidence="2" id="KW-0812">Transmembrane</keyword>
<keyword evidence="2" id="KW-0472">Membrane</keyword>
<organism evidence="3 4">
    <name type="scientific">Streptacidiphilus jeojiensis</name>
    <dbReference type="NCBI Taxonomy" id="3229225"/>
    <lineage>
        <taxon>Bacteria</taxon>
        <taxon>Bacillati</taxon>
        <taxon>Actinomycetota</taxon>
        <taxon>Actinomycetes</taxon>
        <taxon>Kitasatosporales</taxon>
        <taxon>Streptomycetaceae</taxon>
        <taxon>Streptacidiphilus</taxon>
    </lineage>
</organism>
<reference evidence="3 4" key="1">
    <citation type="submission" date="2024-06" db="EMBL/GenBank/DDBJ databases">
        <authorList>
            <person name="Lee S.D."/>
        </authorList>
    </citation>
    <scope>NUCLEOTIDE SEQUENCE [LARGE SCALE GENOMIC DNA]</scope>
    <source>
        <strain evidence="3 4">N1-10</strain>
    </source>
</reference>
<name>A0ABV6XSY5_9ACTN</name>
<proteinExistence type="predicted"/>
<evidence type="ECO:0000313" key="4">
    <source>
        <dbReference type="Proteomes" id="UP001592581"/>
    </source>
</evidence>
<evidence type="ECO:0000313" key="3">
    <source>
        <dbReference type="EMBL" id="MFC1441379.1"/>
    </source>
</evidence>
<evidence type="ECO:0000256" key="2">
    <source>
        <dbReference type="SAM" id="Phobius"/>
    </source>
</evidence>
<gene>
    <name evidence="3" type="ORF">ABUW04_24265</name>
</gene>
<dbReference type="RefSeq" id="WP_380566583.1">
    <property type="nucleotide sequence ID" value="NZ_JBEUKS010000009.1"/>
</dbReference>
<accession>A0ABV6XSY5</accession>
<sequence length="202" mass="21671">MSPRAVPRLAVLPESLLWLGAAALCSEVALALVGGLPGAATGAAVLAVAGILAVRYVHGAQAMDSDYRRKVHLVGSREPTLRYWDAAIEDALDSMSGYELHLRPLLQRLYAVRLAERHGVSLDTQPRQAAAIIGPELWPWIDPTRPRTGRHPLDVGPPAPAAGNGAAGRQRRSTTRRVDPRLAPDPISGPVLTALVERLEKM</sequence>
<protein>
    <recommendedName>
        <fullName evidence="5">ATP-binding protein</fullName>
    </recommendedName>
</protein>
<dbReference type="EMBL" id="JBEUKS010000009">
    <property type="protein sequence ID" value="MFC1441379.1"/>
    <property type="molecule type" value="Genomic_DNA"/>
</dbReference>
<keyword evidence="4" id="KW-1185">Reference proteome</keyword>
<evidence type="ECO:0008006" key="5">
    <source>
        <dbReference type="Google" id="ProtNLM"/>
    </source>
</evidence>
<comment type="caution">
    <text evidence="3">The sequence shown here is derived from an EMBL/GenBank/DDBJ whole genome shotgun (WGS) entry which is preliminary data.</text>
</comment>
<feature type="region of interest" description="Disordered" evidence="1">
    <location>
        <begin position="145"/>
        <end position="184"/>
    </location>
</feature>
<dbReference type="Proteomes" id="UP001592581">
    <property type="component" value="Unassembled WGS sequence"/>
</dbReference>
<evidence type="ECO:0000256" key="1">
    <source>
        <dbReference type="SAM" id="MobiDB-lite"/>
    </source>
</evidence>
<keyword evidence="2" id="KW-1133">Transmembrane helix</keyword>